<gene>
    <name evidence="1" type="ORF">DFO73_11267</name>
</gene>
<reference evidence="1 2" key="1">
    <citation type="submission" date="2018-05" db="EMBL/GenBank/DDBJ databases">
        <title>Freshwater and sediment microbial communities from various areas in North America, analyzing microbe dynamics in response to fracking.</title>
        <authorList>
            <person name="Lamendella R."/>
        </authorList>
    </citation>
    <scope>NUCLEOTIDE SEQUENCE [LARGE SCALE GENOMIC DNA]</scope>
    <source>
        <strain evidence="1 2">15_TX</strain>
    </source>
</reference>
<dbReference type="AlphaFoldDB" id="A0A2V2ZNC9"/>
<dbReference type="RefSeq" id="WP_110066482.1">
    <property type="nucleotide sequence ID" value="NZ_QGTW01000012.1"/>
</dbReference>
<name>A0A2V2ZNC9_9BACI</name>
<evidence type="ECO:0000313" key="2">
    <source>
        <dbReference type="Proteomes" id="UP000247150"/>
    </source>
</evidence>
<evidence type="ECO:0008006" key="3">
    <source>
        <dbReference type="Google" id="ProtNLM"/>
    </source>
</evidence>
<comment type="caution">
    <text evidence="1">The sequence shown here is derived from an EMBL/GenBank/DDBJ whole genome shotgun (WGS) entry which is preliminary data.</text>
</comment>
<protein>
    <recommendedName>
        <fullName evidence="3">YneQ</fullName>
    </recommendedName>
</protein>
<organism evidence="1 2">
    <name type="scientific">Cytobacillus oceanisediminis</name>
    <dbReference type="NCBI Taxonomy" id="665099"/>
    <lineage>
        <taxon>Bacteria</taxon>
        <taxon>Bacillati</taxon>
        <taxon>Bacillota</taxon>
        <taxon>Bacilli</taxon>
        <taxon>Bacillales</taxon>
        <taxon>Bacillaceae</taxon>
        <taxon>Cytobacillus</taxon>
    </lineage>
</organism>
<accession>A0A2V2ZNC9</accession>
<dbReference type="OrthoDB" id="2361368at2"/>
<dbReference type="EMBL" id="QGTW01000012">
    <property type="protein sequence ID" value="PWW25775.1"/>
    <property type="molecule type" value="Genomic_DNA"/>
</dbReference>
<sequence length="108" mass="12777">MAFGLRKKELCEWKMKIDQGEIAFLTHYWIDDRFPGCKTVTKVGCSDLKKLIEWGEKHGLKPEWIDLRKDGYSHFDLVGERQAEILKKEQLMDHLKRFKEFGNDEATC</sequence>
<dbReference type="Proteomes" id="UP000247150">
    <property type="component" value="Unassembled WGS sequence"/>
</dbReference>
<evidence type="ECO:0000313" key="1">
    <source>
        <dbReference type="EMBL" id="PWW25775.1"/>
    </source>
</evidence>
<proteinExistence type="predicted"/>